<evidence type="ECO:0000313" key="8">
    <source>
        <dbReference type="EMBL" id="MEN2987575.1"/>
    </source>
</evidence>
<keyword evidence="8" id="KW-0223">Dioxygenase</keyword>
<evidence type="ECO:0000256" key="3">
    <source>
        <dbReference type="ARBA" id="ARBA00022723"/>
    </source>
</evidence>
<dbReference type="Pfam" id="PF00848">
    <property type="entry name" value="Ring_hydroxyl_A"/>
    <property type="match status" value="1"/>
</dbReference>
<dbReference type="InterPro" id="IPR015879">
    <property type="entry name" value="Ring_hydroxy_dOase_asu_C_dom"/>
</dbReference>
<dbReference type="PROSITE" id="PS51296">
    <property type="entry name" value="RIESKE"/>
    <property type="match status" value="1"/>
</dbReference>
<dbReference type="PANTHER" id="PTHR43756:SF5">
    <property type="entry name" value="CHOLINE MONOOXYGENASE, CHLOROPLASTIC"/>
    <property type="match status" value="1"/>
</dbReference>
<organism evidence="8 9">
    <name type="scientific">Tistrella arctica</name>
    <dbReference type="NCBI Taxonomy" id="3133430"/>
    <lineage>
        <taxon>Bacteria</taxon>
        <taxon>Pseudomonadati</taxon>
        <taxon>Pseudomonadota</taxon>
        <taxon>Alphaproteobacteria</taxon>
        <taxon>Geminicoccales</taxon>
        <taxon>Geminicoccaceae</taxon>
        <taxon>Tistrella</taxon>
    </lineage>
</organism>
<dbReference type="InterPro" id="IPR017941">
    <property type="entry name" value="Rieske_2Fe-2S"/>
</dbReference>
<keyword evidence="9" id="KW-1185">Reference proteome</keyword>
<reference evidence="8 9" key="1">
    <citation type="submission" date="2024-03" db="EMBL/GenBank/DDBJ databases">
        <title>High-quality draft genome sequencing of Tistrella sp. BH-R2-4.</title>
        <authorList>
            <person name="Dong C."/>
        </authorList>
    </citation>
    <scope>NUCLEOTIDE SEQUENCE [LARGE SCALE GENOMIC DNA]</scope>
    <source>
        <strain evidence="8 9">BH-R2-4</strain>
    </source>
</reference>
<dbReference type="Pfam" id="PF00355">
    <property type="entry name" value="Rieske"/>
    <property type="match status" value="1"/>
</dbReference>
<keyword evidence="4" id="KW-0560">Oxidoreductase</keyword>
<keyword evidence="2" id="KW-0001">2Fe-2S</keyword>
<evidence type="ECO:0000256" key="4">
    <source>
        <dbReference type="ARBA" id="ARBA00023002"/>
    </source>
</evidence>
<evidence type="ECO:0000256" key="1">
    <source>
        <dbReference type="ARBA" id="ARBA00001962"/>
    </source>
</evidence>
<dbReference type="SUPFAM" id="SSF55961">
    <property type="entry name" value="Bet v1-like"/>
    <property type="match status" value="1"/>
</dbReference>
<comment type="caution">
    <text evidence="8">The sequence shown here is derived from an EMBL/GenBank/DDBJ whole genome shotgun (WGS) entry which is preliminary data.</text>
</comment>
<accession>A0ABU9YFZ0</accession>
<comment type="cofactor">
    <cofactor evidence="1">
        <name>Fe cation</name>
        <dbReference type="ChEBI" id="CHEBI:24875"/>
    </cofactor>
</comment>
<feature type="domain" description="Rieske" evidence="7">
    <location>
        <begin position="73"/>
        <end position="180"/>
    </location>
</feature>
<protein>
    <submittedName>
        <fullName evidence="8">Aromatic ring-hydroxylating dioxygenase subunit alpha</fullName>
    </submittedName>
</protein>
<evidence type="ECO:0000259" key="7">
    <source>
        <dbReference type="PROSITE" id="PS51296"/>
    </source>
</evidence>
<gene>
    <name evidence="8" type="ORF">WG926_04615</name>
</gene>
<dbReference type="PANTHER" id="PTHR43756">
    <property type="entry name" value="CHOLINE MONOOXYGENASE, CHLOROPLASTIC"/>
    <property type="match status" value="1"/>
</dbReference>
<dbReference type="InterPro" id="IPR001663">
    <property type="entry name" value="Rng_hydr_dOase-A"/>
</dbReference>
<evidence type="ECO:0000256" key="5">
    <source>
        <dbReference type="ARBA" id="ARBA00023004"/>
    </source>
</evidence>
<dbReference type="RefSeq" id="WP_345932323.1">
    <property type="nucleotide sequence ID" value="NZ_JBBKTV010000003.1"/>
</dbReference>
<dbReference type="InterPro" id="IPR036922">
    <property type="entry name" value="Rieske_2Fe-2S_sf"/>
</dbReference>
<dbReference type="SUPFAM" id="SSF50022">
    <property type="entry name" value="ISP domain"/>
    <property type="match status" value="1"/>
</dbReference>
<dbReference type="PRINTS" id="PR00090">
    <property type="entry name" value="RNGDIOXGNASE"/>
</dbReference>
<sequence length="401" mass="43596">MPTPMPHEPMAAEPMPAMADIPDRLALLARACASLTRGRPEMPDAMYHSPVRRYIDPARLAAEQRLIRRYPQMAAASAEIPAPGDWLARDISGVPVLLVRDADGRVNALLNACRHRGVRVAEAGCGSGRRSFTCPYHAWTYGADGALKSVPKAFGFPDLDKQTRGLRRLAVAECGGLIWVVTDPAHVAVDIRAHLGTVGDDLEALGFGSHVPYAPRDLPLACDWKLVLDGSFEAYHFKIAHKATIAPMFADNLQVIDDFGLNRRLYLVKAALDPTAPPRPEDFTTRGFGNIFYFVFPNTLILVQPDHAQVTRVEPAGVGASVLHDVALVPEVPATPKALHHWQRNIDIYRAALGEDYVLAESTQSTLATGANDTLIFGGFEFAAARFHDQLEAELAAMASG</sequence>
<keyword evidence="6" id="KW-0411">Iron-sulfur</keyword>
<dbReference type="CDD" id="cd03469">
    <property type="entry name" value="Rieske_RO_Alpha_N"/>
    <property type="match status" value="1"/>
</dbReference>
<dbReference type="EMBL" id="JBBKTW010000002">
    <property type="protein sequence ID" value="MEN2987575.1"/>
    <property type="molecule type" value="Genomic_DNA"/>
</dbReference>
<evidence type="ECO:0000313" key="9">
    <source>
        <dbReference type="Proteomes" id="UP001413721"/>
    </source>
</evidence>
<keyword evidence="5" id="KW-0408">Iron</keyword>
<dbReference type="GO" id="GO:0051213">
    <property type="term" value="F:dioxygenase activity"/>
    <property type="evidence" value="ECO:0007669"/>
    <property type="project" value="UniProtKB-KW"/>
</dbReference>
<evidence type="ECO:0000256" key="2">
    <source>
        <dbReference type="ARBA" id="ARBA00022714"/>
    </source>
</evidence>
<dbReference type="Gene3D" id="3.90.380.10">
    <property type="entry name" value="Naphthalene 1,2-dioxygenase Alpha Subunit, Chain A, domain 1"/>
    <property type="match status" value="2"/>
</dbReference>
<dbReference type="Gene3D" id="2.102.10.10">
    <property type="entry name" value="Rieske [2Fe-2S] iron-sulphur domain"/>
    <property type="match status" value="1"/>
</dbReference>
<name>A0ABU9YFZ0_9PROT</name>
<dbReference type="Proteomes" id="UP001413721">
    <property type="component" value="Unassembled WGS sequence"/>
</dbReference>
<keyword evidence="3" id="KW-0479">Metal-binding</keyword>
<evidence type="ECO:0000256" key="6">
    <source>
        <dbReference type="ARBA" id="ARBA00023014"/>
    </source>
</evidence>
<proteinExistence type="predicted"/>